<evidence type="ECO:0000256" key="1">
    <source>
        <dbReference type="SAM" id="MobiDB-lite"/>
    </source>
</evidence>
<dbReference type="EMBL" id="SPHZ02000006">
    <property type="protein sequence ID" value="KAF0911549.1"/>
    <property type="molecule type" value="Genomic_DNA"/>
</dbReference>
<name>A0A6G1DGK4_9ORYZ</name>
<sequence>MAKVDQWDKNAWVLAVDMKKKRLKDVAEFGAERNLGIGFAYMSSKISEYPPTPPGRKGHDNHEESLRPPTHGAAATAAASAWVLLDYHTFIANHRNATTAKSKTRSGQPIEVSL</sequence>
<organism evidence="2 3">
    <name type="scientific">Oryza meyeriana var. granulata</name>
    <dbReference type="NCBI Taxonomy" id="110450"/>
    <lineage>
        <taxon>Eukaryota</taxon>
        <taxon>Viridiplantae</taxon>
        <taxon>Streptophyta</taxon>
        <taxon>Embryophyta</taxon>
        <taxon>Tracheophyta</taxon>
        <taxon>Spermatophyta</taxon>
        <taxon>Magnoliopsida</taxon>
        <taxon>Liliopsida</taxon>
        <taxon>Poales</taxon>
        <taxon>Poaceae</taxon>
        <taxon>BOP clade</taxon>
        <taxon>Oryzoideae</taxon>
        <taxon>Oryzeae</taxon>
        <taxon>Oryzinae</taxon>
        <taxon>Oryza</taxon>
        <taxon>Oryza meyeriana</taxon>
    </lineage>
</organism>
<dbReference type="AlphaFoldDB" id="A0A6G1DGK4"/>
<proteinExistence type="predicted"/>
<dbReference type="Proteomes" id="UP000479710">
    <property type="component" value="Unassembled WGS sequence"/>
</dbReference>
<dbReference type="OrthoDB" id="690113at2759"/>
<comment type="caution">
    <text evidence="2">The sequence shown here is derived from an EMBL/GenBank/DDBJ whole genome shotgun (WGS) entry which is preliminary data.</text>
</comment>
<keyword evidence="3" id="KW-1185">Reference proteome</keyword>
<dbReference type="PANTHER" id="PTHR33074">
    <property type="entry name" value="EXPRESSED PROTEIN-RELATED"/>
    <property type="match status" value="1"/>
</dbReference>
<protein>
    <submittedName>
        <fullName evidence="2">Uncharacterized protein</fullName>
    </submittedName>
</protein>
<reference evidence="2 3" key="1">
    <citation type="submission" date="2019-11" db="EMBL/GenBank/DDBJ databases">
        <title>Whole genome sequence of Oryza granulata.</title>
        <authorList>
            <person name="Li W."/>
        </authorList>
    </citation>
    <scope>NUCLEOTIDE SEQUENCE [LARGE SCALE GENOMIC DNA]</scope>
    <source>
        <strain evidence="3">cv. Menghai</strain>
        <tissue evidence="2">Leaf</tissue>
    </source>
</reference>
<feature type="compositionally biased region" description="Basic and acidic residues" evidence="1">
    <location>
        <begin position="57"/>
        <end position="66"/>
    </location>
</feature>
<dbReference type="PANTHER" id="PTHR33074:SF139">
    <property type="entry name" value="OS09G0567000 PROTEIN"/>
    <property type="match status" value="1"/>
</dbReference>
<feature type="region of interest" description="Disordered" evidence="1">
    <location>
        <begin position="48"/>
        <end position="72"/>
    </location>
</feature>
<evidence type="ECO:0000313" key="2">
    <source>
        <dbReference type="EMBL" id="KAF0911549.1"/>
    </source>
</evidence>
<evidence type="ECO:0000313" key="3">
    <source>
        <dbReference type="Proteomes" id="UP000479710"/>
    </source>
</evidence>
<accession>A0A6G1DGK4</accession>
<gene>
    <name evidence="2" type="ORF">E2562_011177</name>
</gene>